<reference evidence="4 5" key="1">
    <citation type="journal article" date="2017" name="Mol. Ecol.">
        <title>Comparative and population genomic landscape of Phellinus noxius: A hypervariable fungus causing root rot in trees.</title>
        <authorList>
            <person name="Chung C.L."/>
            <person name="Lee T.J."/>
            <person name="Akiba M."/>
            <person name="Lee H.H."/>
            <person name="Kuo T.H."/>
            <person name="Liu D."/>
            <person name="Ke H.M."/>
            <person name="Yokoi T."/>
            <person name="Roa M.B."/>
            <person name="Lu M.J."/>
            <person name="Chang Y.Y."/>
            <person name="Ann P.J."/>
            <person name="Tsai J.N."/>
            <person name="Chen C.Y."/>
            <person name="Tzean S.S."/>
            <person name="Ota Y."/>
            <person name="Hattori T."/>
            <person name="Sahashi N."/>
            <person name="Liou R.F."/>
            <person name="Kikuchi T."/>
            <person name="Tsai I.J."/>
        </authorList>
    </citation>
    <scope>NUCLEOTIDE SEQUENCE [LARGE SCALE GENOMIC DNA]</scope>
    <source>
        <strain evidence="4 5">FFPRI411160</strain>
    </source>
</reference>
<dbReference type="Pfam" id="PF00675">
    <property type="entry name" value="Peptidase_M16"/>
    <property type="match status" value="1"/>
</dbReference>
<dbReference type="GO" id="GO:0006508">
    <property type="term" value="P:proteolysis"/>
    <property type="evidence" value="ECO:0007669"/>
    <property type="project" value="UniProtKB-KW"/>
</dbReference>
<evidence type="ECO:0000313" key="5">
    <source>
        <dbReference type="Proteomes" id="UP000217199"/>
    </source>
</evidence>
<dbReference type="EMBL" id="NBII01000002">
    <property type="protein sequence ID" value="PAV22440.1"/>
    <property type="molecule type" value="Genomic_DNA"/>
</dbReference>
<dbReference type="AlphaFoldDB" id="A0A286US68"/>
<gene>
    <name evidence="4" type="ORF">PNOK_0239700</name>
</gene>
<dbReference type="InterPro" id="IPR007863">
    <property type="entry name" value="Peptidase_M16_C"/>
</dbReference>
<dbReference type="InterPro" id="IPR011249">
    <property type="entry name" value="Metalloenz_LuxS/M16"/>
</dbReference>
<feature type="domain" description="Peptidase M16 C-terminal" evidence="3">
    <location>
        <begin position="196"/>
        <end position="391"/>
    </location>
</feature>
<sequence>MSNSFGNFDLIKRINLGFANVQVTKWRSRKTGLSVVHLDYEAPIVKGYFAVCTEIFNDSGCPHTLEHLVFMGSKKYPYKGIIDHLANRGFSNGTNAWTADDHTCYTLSTAGGQGFLQMLPVYVDHILFPTLKDSAFVTEVHHIDPEGNDSGVVYSEMQGRENTSGDLMNLSMKRLVYPDGSGFKSETGGLMEMLRKLDPQQIRDYHSKYYVPHNLTLIVAGKFTSGTDSLLSVLQNEIEPSLISSGYDKGAKPPGWVRPFMETASARRDPLKNQSATVEFPEKDESIGELLLVFQGPETQDHLTRKALDLLATYLTSSSVAPLNKEYIETDNPLCTYIYFDEEARPQFVDLPVYIGSVPTEELDKFDQKLKSSLGKIVSEGLDMTRMAMVINRDQRQLRNRVDGSKGSVFSDAVIEDAILGAEDGSNLLPAIDEMAHYDTLRNWTSDQWAALLKKYYVDSPSVVVRGRPSSTLAEKLEKDEKIRLDAQIKKLGPEGLAKGKEVLENAKKDNDAPIPEKVLTSFPVPDVSSISWIGVQSVQEGSKVQPIPERKSDNTDLTKHIEADGNGLPFFVQFDHVQSDFVTVHSILSLSNLPDRLRPLMTVYLSSFFSLPIKTSSGQYLSHEQVVAKLDDETVAYENEVGIQGYFGETIRVGISVEKEKYEVAVRWMKDLLYGAEFDISRLQVTCAKILQGLPELKRDGNTMLSSYSAELLYDQTSTARTNAISGQMKAIPELVRMLQENPEQVRKDFEEIRKHITDSSGIRFSVTGNVLDVESPRSAWSKYFSEHVADVPLKPIKLSSETLSEVGLNPQKKAVVVSLPTIESTFSMHTSKTIKGFKHPEFPALRLAIEVMSATESYLWRYIRGSGLAYGASISADIESGLLNFSLYRSSNSLQAFREAAKVVKELVERKIPLEDTTVDAAKSTIVYNIASAVSKPKSAALTSFVNQALKGVSQNYNRILLEKYQAVTKDDILSALEKYVLPLFNPESSVAVLVTAPGKVESTVEGMSELGFDVETRELESTPEDSTVDSSEYDSGSESESGSDSSGR</sequence>
<name>A0A286US68_9AGAM</name>
<dbReference type="FunFam" id="3.30.830.10:FF:000015">
    <property type="entry name" value="Putative zinc metalloprotease"/>
    <property type="match status" value="1"/>
</dbReference>
<proteinExistence type="predicted"/>
<protein>
    <submittedName>
        <fullName evidence="4">Secreted zinc metalloprotease</fullName>
    </submittedName>
</protein>
<dbReference type="PANTHER" id="PTHR43016:SF16">
    <property type="entry name" value="METALLOPROTEASE, PUTATIVE (AFU_ORTHOLOGUE AFUA_4G07610)-RELATED"/>
    <property type="match status" value="1"/>
</dbReference>
<feature type="domain" description="Peptidase M16 N-terminal" evidence="2">
    <location>
        <begin position="57"/>
        <end position="144"/>
    </location>
</feature>
<dbReference type="OrthoDB" id="4953at2759"/>
<dbReference type="GO" id="GO:0008237">
    <property type="term" value="F:metallopeptidase activity"/>
    <property type="evidence" value="ECO:0007669"/>
    <property type="project" value="UniProtKB-KW"/>
</dbReference>
<keyword evidence="5" id="KW-1185">Reference proteome</keyword>
<accession>A0A286US68</accession>
<comment type="caution">
    <text evidence="4">The sequence shown here is derived from an EMBL/GenBank/DDBJ whole genome shotgun (WGS) entry which is preliminary data.</text>
</comment>
<keyword evidence="4" id="KW-0645">Protease</keyword>
<evidence type="ECO:0000259" key="3">
    <source>
        <dbReference type="Pfam" id="PF05193"/>
    </source>
</evidence>
<feature type="compositionally biased region" description="Low complexity" evidence="1">
    <location>
        <begin position="1041"/>
        <end position="1051"/>
    </location>
</feature>
<evidence type="ECO:0000259" key="2">
    <source>
        <dbReference type="Pfam" id="PF00675"/>
    </source>
</evidence>
<dbReference type="Gene3D" id="3.30.830.10">
    <property type="entry name" value="Metalloenzyme, LuxS/M16 peptidase-like"/>
    <property type="match status" value="4"/>
</dbReference>
<keyword evidence="4" id="KW-0482">Metalloprotease</keyword>
<dbReference type="FunCoup" id="A0A286US68">
    <property type="interactions" value="7"/>
</dbReference>
<dbReference type="Proteomes" id="UP000217199">
    <property type="component" value="Unassembled WGS sequence"/>
</dbReference>
<feature type="region of interest" description="Disordered" evidence="1">
    <location>
        <begin position="1013"/>
        <end position="1051"/>
    </location>
</feature>
<keyword evidence="4" id="KW-0378">Hydrolase</keyword>
<organism evidence="4 5">
    <name type="scientific">Pyrrhoderma noxium</name>
    <dbReference type="NCBI Taxonomy" id="2282107"/>
    <lineage>
        <taxon>Eukaryota</taxon>
        <taxon>Fungi</taxon>
        <taxon>Dikarya</taxon>
        <taxon>Basidiomycota</taxon>
        <taxon>Agaricomycotina</taxon>
        <taxon>Agaricomycetes</taxon>
        <taxon>Hymenochaetales</taxon>
        <taxon>Hymenochaetaceae</taxon>
        <taxon>Pyrrhoderma</taxon>
    </lineage>
</organism>
<dbReference type="Pfam" id="PF05193">
    <property type="entry name" value="Peptidase_M16_C"/>
    <property type="match status" value="1"/>
</dbReference>
<evidence type="ECO:0000313" key="4">
    <source>
        <dbReference type="EMBL" id="PAV22440.1"/>
    </source>
</evidence>
<evidence type="ECO:0000256" key="1">
    <source>
        <dbReference type="SAM" id="MobiDB-lite"/>
    </source>
</evidence>
<dbReference type="FunFam" id="3.30.830.10:FF:000031">
    <property type="entry name" value="Putative zinc metalloprotease"/>
    <property type="match status" value="1"/>
</dbReference>
<feature type="compositionally biased region" description="Acidic residues" evidence="1">
    <location>
        <begin position="1024"/>
        <end position="1040"/>
    </location>
</feature>
<dbReference type="GO" id="GO:0046872">
    <property type="term" value="F:metal ion binding"/>
    <property type="evidence" value="ECO:0007669"/>
    <property type="project" value="InterPro"/>
</dbReference>
<dbReference type="InterPro" id="IPR011765">
    <property type="entry name" value="Pept_M16_N"/>
</dbReference>
<dbReference type="STRING" id="2282107.A0A286US68"/>
<dbReference type="InParanoid" id="A0A286US68"/>
<dbReference type="PANTHER" id="PTHR43016">
    <property type="entry name" value="PRESEQUENCE PROTEASE"/>
    <property type="match status" value="1"/>
</dbReference>
<dbReference type="SUPFAM" id="SSF63411">
    <property type="entry name" value="LuxS/MPP-like metallohydrolase"/>
    <property type="match status" value="4"/>
</dbReference>